<dbReference type="Gene3D" id="3.30.565.10">
    <property type="entry name" value="Histidine kinase-like ATPase, C-terminal domain"/>
    <property type="match status" value="1"/>
</dbReference>
<feature type="transmembrane region" description="Helical" evidence="10">
    <location>
        <begin position="86"/>
        <end position="108"/>
    </location>
</feature>
<dbReference type="InterPro" id="IPR036890">
    <property type="entry name" value="HATPase_C_sf"/>
</dbReference>
<proteinExistence type="predicted"/>
<comment type="catalytic activity">
    <reaction evidence="1">
        <text>ATP + protein L-histidine = ADP + protein N-phospho-L-histidine.</text>
        <dbReference type="EC" id="2.7.13.3"/>
    </reaction>
</comment>
<dbReference type="InterPro" id="IPR011712">
    <property type="entry name" value="Sig_transdc_His_kin_sub3_dim/P"/>
</dbReference>
<dbReference type="GO" id="GO:0046983">
    <property type="term" value="F:protein dimerization activity"/>
    <property type="evidence" value="ECO:0007669"/>
    <property type="project" value="InterPro"/>
</dbReference>
<dbReference type="Pfam" id="PF07730">
    <property type="entry name" value="HisKA_3"/>
    <property type="match status" value="1"/>
</dbReference>
<dbReference type="RefSeq" id="WP_190247127.1">
    <property type="nucleotide sequence ID" value="NZ_CAACXN010000015.1"/>
</dbReference>
<evidence type="ECO:0000256" key="10">
    <source>
        <dbReference type="SAM" id="Phobius"/>
    </source>
</evidence>
<evidence type="ECO:0000256" key="3">
    <source>
        <dbReference type="ARBA" id="ARBA00022553"/>
    </source>
</evidence>
<keyword evidence="9" id="KW-0175">Coiled coil</keyword>
<evidence type="ECO:0000256" key="2">
    <source>
        <dbReference type="ARBA" id="ARBA00012438"/>
    </source>
</evidence>
<dbReference type="Proteomes" id="UP000386281">
    <property type="component" value="Unassembled WGS sequence"/>
</dbReference>
<evidence type="ECO:0000256" key="8">
    <source>
        <dbReference type="ARBA" id="ARBA00023012"/>
    </source>
</evidence>
<accession>A0A449D9U1</accession>
<evidence type="ECO:0000256" key="7">
    <source>
        <dbReference type="ARBA" id="ARBA00022840"/>
    </source>
</evidence>
<keyword evidence="4 13" id="KW-0808">Transferase</keyword>
<dbReference type="CDD" id="cd16917">
    <property type="entry name" value="HATPase_UhpB-NarQ-NarX-like"/>
    <property type="match status" value="1"/>
</dbReference>
<gene>
    <name evidence="13" type="primary">desK_5</name>
    <name evidence="13" type="ORF">NCTC12391_02433</name>
</gene>
<sequence length="373" mass="39375">MFAYDLLFLVSMLVGGEFTPLMFVTALVLSLAICVLYLFRHRSLPWTFAGMFTAAAAQVAIGIGLAPASVTVLGFMLYAIGSWGTWRLLIPAVVLTAGWTVLAGIPVVRDDRARVGEIGMLMLAYVLVALVGRLLRGRRERFEALQARAEQLTRERDAQAAIAAAEERTRIAREIHDIVSHSLGTMVVMADGAAQTATADPEQAGVAMAQVRDTGRDAMNEMRRMLGVLRTADPTGRSPQPGLGEVDRLVAEVRATGLRVDVSTAGVPVQLPSGLDLAAFRIVQEALTNARKHGGPLLSLVKVSVTYRPDAVDLIITDDGREPAAVPAGAGGGHGLVGMRERVDPYGGALRAGPRPGGGYEVHATLPLGGGAG</sequence>
<reference evidence="13 14" key="1">
    <citation type="submission" date="2019-02" db="EMBL/GenBank/DDBJ databases">
        <authorList>
            <consortium name="Pathogen Informatics"/>
        </authorList>
    </citation>
    <scope>NUCLEOTIDE SEQUENCE [LARGE SCALE GENOMIC DNA]</scope>
    <source>
        <strain evidence="13 14">3012STDY7078520</strain>
    </source>
</reference>
<evidence type="ECO:0000313" key="13">
    <source>
        <dbReference type="EMBL" id="VEW14296.1"/>
    </source>
</evidence>
<keyword evidence="7" id="KW-0067">ATP-binding</keyword>
<feature type="domain" description="Histidine kinase/HSP90-like ATPase" evidence="11">
    <location>
        <begin position="278"/>
        <end position="368"/>
    </location>
</feature>
<keyword evidence="6 13" id="KW-0418">Kinase</keyword>
<keyword evidence="10" id="KW-0472">Membrane</keyword>
<keyword evidence="10" id="KW-0812">Transmembrane</keyword>
<dbReference type="Gene3D" id="1.20.5.1930">
    <property type="match status" value="1"/>
</dbReference>
<dbReference type="SUPFAM" id="SSF55874">
    <property type="entry name" value="ATPase domain of HSP90 chaperone/DNA topoisomerase II/histidine kinase"/>
    <property type="match status" value="1"/>
</dbReference>
<dbReference type="AlphaFoldDB" id="A0A449D9U1"/>
<protein>
    <recommendedName>
        <fullName evidence="2">histidine kinase</fullName>
        <ecNumber evidence="2">2.7.13.3</ecNumber>
    </recommendedName>
</protein>
<feature type="domain" description="Signal transduction histidine kinase subgroup 3 dimerisation and phosphoacceptor" evidence="12">
    <location>
        <begin position="167"/>
        <end position="232"/>
    </location>
</feature>
<dbReference type="PANTHER" id="PTHR24421:SF10">
    <property type="entry name" value="NITRATE_NITRITE SENSOR PROTEIN NARQ"/>
    <property type="match status" value="1"/>
</dbReference>
<keyword evidence="8" id="KW-0902">Two-component regulatory system</keyword>
<dbReference type="EMBL" id="CAACXN010000015">
    <property type="protein sequence ID" value="VEW14296.1"/>
    <property type="molecule type" value="Genomic_DNA"/>
</dbReference>
<evidence type="ECO:0000256" key="4">
    <source>
        <dbReference type="ARBA" id="ARBA00022679"/>
    </source>
</evidence>
<organism evidence="13 14">
    <name type="scientific">Brevibacterium casei</name>
    <dbReference type="NCBI Taxonomy" id="33889"/>
    <lineage>
        <taxon>Bacteria</taxon>
        <taxon>Bacillati</taxon>
        <taxon>Actinomycetota</taxon>
        <taxon>Actinomycetes</taxon>
        <taxon>Micrococcales</taxon>
        <taxon>Brevibacteriaceae</taxon>
        <taxon>Brevibacterium</taxon>
    </lineage>
</organism>
<feature type="coiled-coil region" evidence="9">
    <location>
        <begin position="135"/>
        <end position="162"/>
    </location>
</feature>
<keyword evidence="10" id="KW-1133">Transmembrane helix</keyword>
<dbReference type="Pfam" id="PF02518">
    <property type="entry name" value="HATPase_c"/>
    <property type="match status" value="1"/>
</dbReference>
<dbReference type="GO" id="GO:0005524">
    <property type="term" value="F:ATP binding"/>
    <property type="evidence" value="ECO:0007669"/>
    <property type="project" value="UniProtKB-KW"/>
</dbReference>
<dbReference type="EC" id="2.7.13.3" evidence="2"/>
<dbReference type="PANTHER" id="PTHR24421">
    <property type="entry name" value="NITRATE/NITRITE SENSOR PROTEIN NARX-RELATED"/>
    <property type="match status" value="1"/>
</dbReference>
<evidence type="ECO:0000313" key="14">
    <source>
        <dbReference type="Proteomes" id="UP000386281"/>
    </source>
</evidence>
<dbReference type="GO" id="GO:0016020">
    <property type="term" value="C:membrane"/>
    <property type="evidence" value="ECO:0007669"/>
    <property type="project" value="InterPro"/>
</dbReference>
<feature type="transmembrane region" description="Helical" evidence="10">
    <location>
        <begin position="20"/>
        <end position="39"/>
    </location>
</feature>
<dbReference type="GO" id="GO:0000155">
    <property type="term" value="F:phosphorelay sensor kinase activity"/>
    <property type="evidence" value="ECO:0007669"/>
    <property type="project" value="InterPro"/>
</dbReference>
<evidence type="ECO:0000256" key="5">
    <source>
        <dbReference type="ARBA" id="ARBA00022741"/>
    </source>
</evidence>
<evidence type="ECO:0000259" key="11">
    <source>
        <dbReference type="Pfam" id="PF02518"/>
    </source>
</evidence>
<evidence type="ECO:0000256" key="9">
    <source>
        <dbReference type="SAM" id="Coils"/>
    </source>
</evidence>
<evidence type="ECO:0000259" key="12">
    <source>
        <dbReference type="Pfam" id="PF07730"/>
    </source>
</evidence>
<dbReference type="InterPro" id="IPR050482">
    <property type="entry name" value="Sensor_HK_TwoCompSys"/>
</dbReference>
<keyword evidence="3" id="KW-0597">Phosphoprotein</keyword>
<dbReference type="InterPro" id="IPR003594">
    <property type="entry name" value="HATPase_dom"/>
</dbReference>
<keyword evidence="5" id="KW-0547">Nucleotide-binding</keyword>
<feature type="transmembrane region" description="Helical" evidence="10">
    <location>
        <begin position="51"/>
        <end position="80"/>
    </location>
</feature>
<evidence type="ECO:0000256" key="1">
    <source>
        <dbReference type="ARBA" id="ARBA00000085"/>
    </source>
</evidence>
<evidence type="ECO:0000256" key="6">
    <source>
        <dbReference type="ARBA" id="ARBA00022777"/>
    </source>
</evidence>
<name>A0A449D9U1_9MICO</name>
<feature type="transmembrane region" description="Helical" evidence="10">
    <location>
        <begin position="115"/>
        <end position="135"/>
    </location>
</feature>